<dbReference type="AlphaFoldDB" id="A0A9P4TU14"/>
<accession>A0A9P4TU14</accession>
<name>A0A9P4TU14_9PEZI</name>
<dbReference type="OrthoDB" id="3261222at2759"/>
<sequence length="443" mass="50339">MSMTRVYLLSVSDSRETDCRILAEAYKECTSWGEENDVKFDPSKCGFIHFTRTTSPCTKIPRSPKVTRKSCKIPGPTKAMRKSSQLPKPREVTSKPFKCNCVPNIPGFTKPAAESLRVLGVTLVSKLRWKPHIATIQFACTKLRGALAKIIKSTHGPRLAQARQLYLSMCRSKIVYGATAWYRDMTIDHPNGNSRLQQELEVMQNKFLRLISSALISTAVQILQKELYVEPMLMHLERIVLTSCAKQLDTEVWKTIHERFESIVTEYDDSYHPSSEGKPNHRFEGHTARLEKYGRLVLKEARRQEPGFESMTYKQKGKHISNIVKFVIDECMQERWSSYRDEYIASGKTCPPAALDGGWGRGNLHIHGRSMKKMNSTMLLQLRTGVMPLNYHRFKLKQIVFPSCTCGAAKQTVLHLLTGCPNFAAARAALIRKTGTICQTTYR</sequence>
<reference evidence="1" key="1">
    <citation type="journal article" date="2020" name="Stud. Mycol.">
        <title>101 Dothideomycetes genomes: a test case for predicting lifestyles and emergence of pathogens.</title>
        <authorList>
            <person name="Haridas S."/>
            <person name="Albert R."/>
            <person name="Binder M."/>
            <person name="Bloem J."/>
            <person name="Labutti K."/>
            <person name="Salamov A."/>
            <person name="Andreopoulos B."/>
            <person name="Baker S."/>
            <person name="Barry K."/>
            <person name="Bills G."/>
            <person name="Bluhm B."/>
            <person name="Cannon C."/>
            <person name="Castanera R."/>
            <person name="Culley D."/>
            <person name="Daum C."/>
            <person name="Ezra D."/>
            <person name="Gonzalez J."/>
            <person name="Henrissat B."/>
            <person name="Kuo A."/>
            <person name="Liang C."/>
            <person name="Lipzen A."/>
            <person name="Lutzoni F."/>
            <person name="Magnuson J."/>
            <person name="Mondo S."/>
            <person name="Nolan M."/>
            <person name="Ohm R."/>
            <person name="Pangilinan J."/>
            <person name="Park H.-J."/>
            <person name="Ramirez L."/>
            <person name="Alfaro M."/>
            <person name="Sun H."/>
            <person name="Tritt A."/>
            <person name="Yoshinaga Y."/>
            <person name="Zwiers L.-H."/>
            <person name="Turgeon B."/>
            <person name="Goodwin S."/>
            <person name="Spatafora J."/>
            <person name="Crous P."/>
            <person name="Grigoriev I."/>
        </authorList>
    </citation>
    <scope>NUCLEOTIDE SEQUENCE</scope>
    <source>
        <strain evidence="1">CBS 130266</strain>
    </source>
</reference>
<dbReference type="PANTHER" id="PTHR33481:SF1">
    <property type="entry name" value="ENDONUCLEASE_EXONUCLEASE_PHOSPHATASE DOMAIN-CONTAINING PROTEIN-RELATED"/>
    <property type="match status" value="1"/>
</dbReference>
<evidence type="ECO:0000313" key="2">
    <source>
        <dbReference type="Proteomes" id="UP000800235"/>
    </source>
</evidence>
<proteinExistence type="predicted"/>
<dbReference type="EMBL" id="MU007097">
    <property type="protein sequence ID" value="KAF2421553.1"/>
    <property type="molecule type" value="Genomic_DNA"/>
</dbReference>
<evidence type="ECO:0008006" key="3">
    <source>
        <dbReference type="Google" id="ProtNLM"/>
    </source>
</evidence>
<protein>
    <recommendedName>
        <fullName evidence="3">Reverse transcriptase</fullName>
    </recommendedName>
</protein>
<evidence type="ECO:0000313" key="1">
    <source>
        <dbReference type="EMBL" id="KAF2421553.1"/>
    </source>
</evidence>
<dbReference type="Proteomes" id="UP000800235">
    <property type="component" value="Unassembled WGS sequence"/>
</dbReference>
<keyword evidence="2" id="KW-1185">Reference proteome</keyword>
<comment type="caution">
    <text evidence="1">The sequence shown here is derived from an EMBL/GenBank/DDBJ whole genome shotgun (WGS) entry which is preliminary data.</text>
</comment>
<organism evidence="1 2">
    <name type="scientific">Tothia fuscella</name>
    <dbReference type="NCBI Taxonomy" id="1048955"/>
    <lineage>
        <taxon>Eukaryota</taxon>
        <taxon>Fungi</taxon>
        <taxon>Dikarya</taxon>
        <taxon>Ascomycota</taxon>
        <taxon>Pezizomycotina</taxon>
        <taxon>Dothideomycetes</taxon>
        <taxon>Pleosporomycetidae</taxon>
        <taxon>Venturiales</taxon>
        <taxon>Cylindrosympodiaceae</taxon>
        <taxon>Tothia</taxon>
    </lineage>
</organism>
<dbReference type="PANTHER" id="PTHR33481">
    <property type="entry name" value="REVERSE TRANSCRIPTASE"/>
    <property type="match status" value="1"/>
</dbReference>
<gene>
    <name evidence="1" type="ORF">EJ08DRAFT_491949</name>
</gene>